<organism evidence="2 3">
    <name type="scientific">Halostagnicola kamekurae</name>
    <dbReference type="NCBI Taxonomy" id="619731"/>
    <lineage>
        <taxon>Archaea</taxon>
        <taxon>Methanobacteriati</taxon>
        <taxon>Methanobacteriota</taxon>
        <taxon>Stenosarchaea group</taxon>
        <taxon>Halobacteria</taxon>
        <taxon>Halobacteriales</taxon>
        <taxon>Natrialbaceae</taxon>
        <taxon>Halostagnicola</taxon>
    </lineage>
</organism>
<protein>
    <submittedName>
        <fullName evidence="2">Uncharacterized protein</fullName>
    </submittedName>
</protein>
<dbReference type="OrthoDB" id="198850at2157"/>
<feature type="compositionally biased region" description="Basic and acidic residues" evidence="1">
    <location>
        <begin position="27"/>
        <end position="44"/>
    </location>
</feature>
<proteinExistence type="predicted"/>
<evidence type="ECO:0000256" key="1">
    <source>
        <dbReference type="SAM" id="MobiDB-lite"/>
    </source>
</evidence>
<evidence type="ECO:0000313" key="2">
    <source>
        <dbReference type="EMBL" id="SFS41013.1"/>
    </source>
</evidence>
<dbReference type="RefSeq" id="WP_175507083.1">
    <property type="nucleotide sequence ID" value="NZ_FOZS01000001.1"/>
</dbReference>
<name>A0A1I6PLC3_9EURY</name>
<dbReference type="AlphaFoldDB" id="A0A1I6PLC3"/>
<sequence>MTTTWADLFERAETIDADLETIRETLEVQRDGDGSDDPEPHPAGDEVSEDE</sequence>
<reference evidence="3" key="1">
    <citation type="submission" date="2016-10" db="EMBL/GenBank/DDBJ databases">
        <authorList>
            <person name="Varghese N."/>
            <person name="Submissions S."/>
        </authorList>
    </citation>
    <scope>NUCLEOTIDE SEQUENCE [LARGE SCALE GENOMIC DNA]</scope>
    <source>
        <strain evidence="3">DSM 22427</strain>
    </source>
</reference>
<accession>A0A1I6PLC3</accession>
<dbReference type="EMBL" id="FOZS01000001">
    <property type="protein sequence ID" value="SFS41013.1"/>
    <property type="molecule type" value="Genomic_DNA"/>
</dbReference>
<gene>
    <name evidence="2" type="ORF">SAMN04488556_0643</name>
</gene>
<dbReference type="Proteomes" id="UP000199199">
    <property type="component" value="Unassembled WGS sequence"/>
</dbReference>
<feature type="region of interest" description="Disordered" evidence="1">
    <location>
        <begin position="27"/>
        <end position="51"/>
    </location>
</feature>
<evidence type="ECO:0000313" key="3">
    <source>
        <dbReference type="Proteomes" id="UP000199199"/>
    </source>
</evidence>
<keyword evidence="3" id="KW-1185">Reference proteome</keyword>